<gene>
    <name evidence="1" type="ORF">IPP15_14325</name>
</gene>
<dbReference type="Gene3D" id="3.30.70.930">
    <property type="match status" value="1"/>
</dbReference>
<comment type="caution">
    <text evidence="1">The sequence shown here is derived from an EMBL/GenBank/DDBJ whole genome shotgun (WGS) entry which is preliminary data.</text>
</comment>
<dbReference type="SUPFAM" id="SSF89957">
    <property type="entry name" value="MTH1187/YkoF-like"/>
    <property type="match status" value="1"/>
</dbReference>
<reference evidence="1 2" key="1">
    <citation type="submission" date="2020-10" db="EMBL/GenBank/DDBJ databases">
        <title>Connecting structure to function with the recovery of over 1000 high-quality activated sludge metagenome-assembled genomes encoding full-length rRNA genes using long-read sequencing.</title>
        <authorList>
            <person name="Singleton C.M."/>
            <person name="Petriglieri F."/>
            <person name="Kristensen J.M."/>
            <person name="Kirkegaard R.H."/>
            <person name="Michaelsen T.Y."/>
            <person name="Andersen M.H."/>
            <person name="Karst S.M."/>
            <person name="Dueholm M.S."/>
            <person name="Nielsen P.H."/>
            <person name="Albertsen M."/>
        </authorList>
    </citation>
    <scope>NUCLEOTIDE SEQUENCE [LARGE SCALE GENOMIC DNA]</scope>
    <source>
        <strain evidence="1">Ribe_18-Q3-R11-54_MAXAC.273</strain>
    </source>
</reference>
<dbReference type="AlphaFoldDB" id="A0A9D7SZ93"/>
<proteinExistence type="predicted"/>
<sequence>MTATIEISLYPLHNEYPSSVLNFLQKLKAIPDLDIQSNGMSTIVIGQFEKLWPELGDLLTSQLSMEDSICVLKVAQGRREYVD</sequence>
<protein>
    <recommendedName>
        <fullName evidence="3">Thiamin/hydroxymethyl pyrimidine-binding YkoF putative domain-containing protein</fullName>
    </recommendedName>
</protein>
<evidence type="ECO:0008006" key="3">
    <source>
        <dbReference type="Google" id="ProtNLM"/>
    </source>
</evidence>
<organism evidence="1 2">
    <name type="scientific">Candidatus Opimibacter skivensis</name>
    <dbReference type="NCBI Taxonomy" id="2982028"/>
    <lineage>
        <taxon>Bacteria</taxon>
        <taxon>Pseudomonadati</taxon>
        <taxon>Bacteroidota</taxon>
        <taxon>Saprospiria</taxon>
        <taxon>Saprospirales</taxon>
        <taxon>Saprospiraceae</taxon>
        <taxon>Candidatus Opimibacter</taxon>
    </lineage>
</organism>
<evidence type="ECO:0000313" key="1">
    <source>
        <dbReference type="EMBL" id="MBK9983539.1"/>
    </source>
</evidence>
<dbReference type="InterPro" id="IPR029756">
    <property type="entry name" value="MTH1187/YkoF-like"/>
</dbReference>
<evidence type="ECO:0000313" key="2">
    <source>
        <dbReference type="Proteomes" id="UP000808337"/>
    </source>
</evidence>
<accession>A0A9D7SZ93</accession>
<dbReference type="Proteomes" id="UP000808337">
    <property type="component" value="Unassembled WGS sequence"/>
</dbReference>
<dbReference type="EMBL" id="JADKGY010000020">
    <property type="protein sequence ID" value="MBK9983539.1"/>
    <property type="molecule type" value="Genomic_DNA"/>
</dbReference>
<name>A0A9D7SZ93_9BACT</name>